<gene>
    <name evidence="1" type="ORF">ACETRX_30130</name>
</gene>
<evidence type="ECO:0000313" key="2">
    <source>
        <dbReference type="Proteomes" id="UP001595190"/>
    </source>
</evidence>
<proteinExistence type="predicted"/>
<sequence>MSESDLVICCVPSLVATLLFAEREKGSPLDEAEVLQIRDSAPAIAMPQFAVAEIEKERGYRDIDQENCWAEWQAVRLSLQGETPDYNT</sequence>
<protein>
    <submittedName>
        <fullName evidence="1">Uncharacterized protein</fullName>
    </submittedName>
</protein>
<dbReference type="EMBL" id="JBHGPK010000025">
    <property type="protein sequence ID" value="MFC2253927.1"/>
    <property type="molecule type" value="Genomic_DNA"/>
</dbReference>
<comment type="caution">
    <text evidence="1">The sequence shown here is derived from an EMBL/GenBank/DDBJ whole genome shotgun (WGS) entry which is preliminary data.</text>
</comment>
<organism evidence="1 2">
    <name type="scientific">Labrys neptuniae</name>
    <dbReference type="NCBI Taxonomy" id="376174"/>
    <lineage>
        <taxon>Bacteria</taxon>
        <taxon>Pseudomonadati</taxon>
        <taxon>Pseudomonadota</taxon>
        <taxon>Alphaproteobacteria</taxon>
        <taxon>Hyphomicrobiales</taxon>
        <taxon>Xanthobacteraceae</taxon>
        <taxon>Labrys</taxon>
    </lineage>
</organism>
<dbReference type="Proteomes" id="UP001595190">
    <property type="component" value="Unassembled WGS sequence"/>
</dbReference>
<reference evidence="1 2" key="1">
    <citation type="submission" date="2024-09" db="EMBL/GenBank/DDBJ databases">
        <title>Description of Labrys sedimenti sp. nov., isolated from a diclofenac-degrading enrichment culture, and genome-based reclassification of Labrys portucalensis as a later heterotypic synonym of Labrys neptuniae.</title>
        <authorList>
            <person name="Tancsics A."/>
            <person name="Csepanyi A."/>
        </authorList>
    </citation>
    <scope>NUCLEOTIDE SEQUENCE [LARGE SCALE GENOMIC DNA]</scope>
    <source>
        <strain evidence="1 2">LMG 23412</strain>
    </source>
</reference>
<accession>A0ABV6ZP65</accession>
<dbReference type="RefSeq" id="WP_394314722.1">
    <property type="nucleotide sequence ID" value="NZ_JBHGPK010000025.1"/>
</dbReference>
<name>A0ABV6ZP65_9HYPH</name>
<evidence type="ECO:0000313" key="1">
    <source>
        <dbReference type="EMBL" id="MFC2253927.1"/>
    </source>
</evidence>